<dbReference type="EMBL" id="KV440999">
    <property type="protein sequence ID" value="OAD67444.1"/>
    <property type="molecule type" value="Genomic_DNA"/>
</dbReference>
<evidence type="ECO:0000256" key="2">
    <source>
        <dbReference type="ARBA" id="ARBA00022694"/>
    </source>
</evidence>
<evidence type="ECO:0000259" key="4">
    <source>
        <dbReference type="Pfam" id="PF25150"/>
    </source>
</evidence>
<dbReference type="InterPro" id="IPR056843">
    <property type="entry name" value="THADA-like_TPR"/>
</dbReference>
<comment type="similarity">
    <text evidence="1">Belongs to the THADA family.</text>
</comment>
<organism evidence="6 7">
    <name type="scientific">Phycomyces blakesleeanus (strain ATCC 8743b / DSM 1359 / FGSC 10004 / NBRC 33097 / NRRL 1555)</name>
    <dbReference type="NCBI Taxonomy" id="763407"/>
    <lineage>
        <taxon>Eukaryota</taxon>
        <taxon>Fungi</taxon>
        <taxon>Fungi incertae sedis</taxon>
        <taxon>Mucoromycota</taxon>
        <taxon>Mucoromycotina</taxon>
        <taxon>Mucoromycetes</taxon>
        <taxon>Mucorales</taxon>
        <taxon>Phycomycetaceae</taxon>
        <taxon>Phycomyces</taxon>
    </lineage>
</organism>
<reference evidence="7" key="1">
    <citation type="submission" date="2015-06" db="EMBL/GenBank/DDBJ databases">
        <title>Expansion of signal transduction pathways in fungi by whole-genome duplication.</title>
        <authorList>
            <consortium name="DOE Joint Genome Institute"/>
            <person name="Corrochano L.M."/>
            <person name="Kuo A."/>
            <person name="Marcet-Houben M."/>
            <person name="Polaino S."/>
            <person name="Salamov A."/>
            <person name="Villalobos J.M."/>
            <person name="Alvarez M.I."/>
            <person name="Avalos J."/>
            <person name="Benito E.P."/>
            <person name="Benoit I."/>
            <person name="Burger G."/>
            <person name="Camino L.P."/>
            <person name="Canovas D."/>
            <person name="Cerda-Olmedo E."/>
            <person name="Cheng J.-F."/>
            <person name="Dominguez A."/>
            <person name="Elias M."/>
            <person name="Eslava A.P."/>
            <person name="Glaser F."/>
            <person name="Grimwood J."/>
            <person name="Gutierrez G."/>
            <person name="Heitman J."/>
            <person name="Henrissat B."/>
            <person name="Iturriaga E.A."/>
            <person name="Lang B.F."/>
            <person name="Lavin J.L."/>
            <person name="Lee S."/>
            <person name="Li W."/>
            <person name="Lindquist E."/>
            <person name="Lopez-Garcia S."/>
            <person name="Luque E.M."/>
            <person name="Marcos A.T."/>
            <person name="Martin J."/>
            <person name="McCluskey K."/>
            <person name="Medina H.R."/>
            <person name="Miralles-Duran A."/>
            <person name="Miyazaki A."/>
            <person name="Munoz-Torres E."/>
            <person name="Oguiza J.A."/>
            <person name="Ohm R."/>
            <person name="Olmedo M."/>
            <person name="Orejas M."/>
            <person name="Ortiz-Castellanos L."/>
            <person name="Pisabarro A.G."/>
            <person name="Rodriguez-Romero J."/>
            <person name="Ruiz-Herrera J."/>
            <person name="Ruiz-Vazquez R."/>
            <person name="Sanz C."/>
            <person name="Schackwitz W."/>
            <person name="Schmutz J."/>
            <person name="Shahriari M."/>
            <person name="Shelest E."/>
            <person name="Silva-Franco F."/>
            <person name="Soanes D."/>
            <person name="Syed K."/>
            <person name="Tagua V.G."/>
            <person name="Talbot N.J."/>
            <person name="Thon M."/>
            <person name="De vries R.P."/>
            <person name="Wiebenga A."/>
            <person name="Yadav J.S."/>
            <person name="Braun E.L."/>
            <person name="Baker S."/>
            <person name="Garre V."/>
            <person name="Horwitz B."/>
            <person name="Torres-Martinez S."/>
            <person name="Idnurm A."/>
            <person name="Herrera-Estrella A."/>
            <person name="Gabaldon T."/>
            <person name="Grigoriev I.V."/>
        </authorList>
    </citation>
    <scope>NUCLEOTIDE SEQUENCE [LARGE SCALE GENOMIC DNA]</scope>
    <source>
        <strain evidence="7">NRRL 1555(-)</strain>
    </source>
</reference>
<dbReference type="InterPro" id="IPR019442">
    <property type="entry name" value="THADA/TRM732_DUF2428"/>
</dbReference>
<evidence type="ECO:0000259" key="5">
    <source>
        <dbReference type="Pfam" id="PF25151"/>
    </source>
</evidence>
<dbReference type="InterPro" id="IPR016024">
    <property type="entry name" value="ARM-type_fold"/>
</dbReference>
<gene>
    <name evidence="6" type="ORF">PHYBLDRAFT_183504</name>
</gene>
<dbReference type="PANTHER" id="PTHR14387:SF0">
    <property type="entry name" value="DUF2428 DOMAIN-CONTAINING PROTEIN"/>
    <property type="match status" value="1"/>
</dbReference>
<dbReference type="GO" id="GO:0030488">
    <property type="term" value="P:tRNA methylation"/>
    <property type="evidence" value="ECO:0007669"/>
    <property type="project" value="TreeGrafter"/>
</dbReference>
<dbReference type="PANTHER" id="PTHR14387">
    <property type="entry name" value="THADA/DEATH RECEPTOR INTERACTING PROTEIN"/>
    <property type="match status" value="1"/>
</dbReference>
<keyword evidence="2" id="KW-0819">tRNA processing</keyword>
<accession>A0A162NAU1</accession>
<dbReference type="GeneID" id="28999685"/>
<dbReference type="InParanoid" id="A0A162NAU1"/>
<evidence type="ECO:0000313" key="6">
    <source>
        <dbReference type="EMBL" id="OAD67444.1"/>
    </source>
</evidence>
<feature type="domain" description="DUF2428" evidence="3">
    <location>
        <begin position="1108"/>
        <end position="1364"/>
    </location>
</feature>
<protein>
    <submittedName>
        <fullName evidence="6">Uncharacterized protein</fullName>
    </submittedName>
</protein>
<proteinExistence type="inferred from homology"/>
<dbReference type="STRING" id="763407.A0A162NAU1"/>
<dbReference type="SUPFAM" id="SSF48371">
    <property type="entry name" value="ARM repeat"/>
    <property type="match status" value="1"/>
</dbReference>
<dbReference type="Pfam" id="PF25151">
    <property type="entry name" value="TPR_Trm732_C"/>
    <property type="match status" value="1"/>
</dbReference>
<sequence>MYFRYASNAKFYPFNHIVQPVNVLRPITALLASGYFLEFSSKLPTFARVGAFKHQMQHIMIFQDISMGISEKTKNGQKPVKLPKSIFVEWNAILNDFSQKYPNTLYIPAVASIKKLISKADEPWDKQAACLRESAKALNIAAAKKQLELHDIEQIKCILEPVASSGYFAAAENLSRRQFVPLLEAAVKHTENTTFEYFYTKYITYDYDESALSDFSLAQKALTIYATTDFDLGKRTVLNTFEKTMRFLVSGLVSAQQQLINPANDRVSTSKLAPQTLSADQLMNDLQYLSKTVLALVSRYGATSLFDFAKTLKLGPIETTEDTQIMSTLISILLDMCTRTNIYTKDCSQVAGMILGSIINLAQDPSFGRDWAIGWFFSADNEKLEVSEHVFKMFGVSPSNDLIGSSGWLKRDAPMLSVVRGLVSTVRKDILLLKCPAGFSLTKPLERNPSRNLHEIVFFSILSFCSKADLESQLKVVAFDALAMWLLETKNYITSCGNDAIVMDMISGVLTPQNVDIIIRYVWDHWDDPVDALNSKVRTIFELTLGIMETRASFYNKKSEYDEFLSVLLNNLLIMDWHRKVKYALLNILVPKVGTDAFFQAEPEIIWKCFRAMDSLVLPPQITSLVLSLLYQRIEETIPGYSPFKGQNVTLKEKDAETKTAIDNWIKVWAVPVLKCLTSDSEILRRNASGFILQPLFKVSPQSFWYIIKILQDTDDKHWSELDPNFRLNAFIAVLKAGRSLDIVDGSAYSYDRASLENSKISVDTLKLAIYHLDNQIRIDALGLLCESRKASSTVTNIELDMVKMFLPLNMNCTSPEFRQTLCAHITKFLTRLRGSMYAQYRTYRSRLVYVENNRGKRSEEDIKAVLAEAASMWKAIEDGKAFLYWLNEHNATSLYPGSSFQRVSTALRLIGVVIKIFGIEEIPIPDGFTVRPEFPFRVPTASPRNTKLLIDILTNPFDFNRNLAFDILEQFPSPLPGIESREDVQSLLWWGLSNVVSTRAGESDSGAMIFRLIFTKYITVLGFDLNPEQNVAPSKGSGDHDGSPAVVFTGKLMDMLDGQVAAAKNNLLQAAQYKPMHGTLLALQYVFRELEYHNPAVFSDINAWKKAHSRALTLIHTVCNTVMEVLSNPSPEGNIPASIQDMEENEDDMIIDNVDSEWSGPKYQIILSSCWRAVKEASSLLEVIISKAPIVTHHSKEGVITYDDLVESGSLLRSLLTTIRHRGAFSAVYPAYVSLNSRLLASPMTDIARLPSEWLKENLESLTSSNISITRRSAGLPLCILGVVSSEKPNKRDLLEMAMQRLFMLASVEAPSDADQKIDLPQVHAFNILRTIFMDSKLGTSVLKYASDGFSLSINGFSSPSWAIRNCSVMLFSTLLQRTFGTKKIKDEHSGLNKLTGREFFTRFPQLHPYLLKELDIAVKQLLADSMAASVHPGLYPILTLLSRMHPSVMDGTDEVISMAPFVPLVMSCASSSIFKTREMAARALVPLVPLVDLTKTVSELLTFNQRLSQNEIHGRLLQVQFLLRGHLYSNLPDEVLVEFFNVIPSSVAVAFELLFSNSVSCMTQALLLEIIGEFFFECTWMYADKDGKAVKEMQTISSEKLQVVRNEVFNYCSSTVHQSDVNAAEIGRYLVRQNMARVIMLGTLKKYQPNAQLINVLFLLEDRDYEVRLEALEQLQGYFEKHQDVSIIKDSGIELLQCKLVQMTNGNEENQNCFVLAAKLLMSLFSASPYPSNAGLHLGFTLKQYWDKLNEQFTLKKSTSVTESVLPLLGALLAQILKNFSTEEWAQKCLLTWCNYVTKYSHQDVTLTLREAVVESTHFTAKTVFAYANETNDAVDEMKATVQFVIAQLLQDDDIDIRNNTANIVSVALRLPAPVHPERAVELVNLHLSKNAKYSTHLQSTLTNVFEAEQSLDCVWKEELSETKVLFARESPNIYKEDLLDLQWVYIDIDILNSRYPSQFKNQSQYLCNGTFGKSVNQVIDLCKKLKNLSTFVMQNGPYGITSRPGIFIAAYRAIVATNSLYDHIDTLEGISDSFVGITKELNTLVNNVEQDAIHPLLWKWLRGEDGLSSKIKPLLKRLGSVTYSEMFLLAPDSRSYA</sequence>
<evidence type="ECO:0000259" key="3">
    <source>
        <dbReference type="Pfam" id="PF10350"/>
    </source>
</evidence>
<dbReference type="InterPro" id="IPR056842">
    <property type="entry name" value="THADA-like_TPR_C"/>
</dbReference>
<dbReference type="VEuPathDB" id="FungiDB:PHYBLDRAFT_183504"/>
<evidence type="ECO:0000313" key="7">
    <source>
        <dbReference type="Proteomes" id="UP000077315"/>
    </source>
</evidence>
<dbReference type="RefSeq" id="XP_018285484.1">
    <property type="nucleotide sequence ID" value="XM_018438779.1"/>
</dbReference>
<evidence type="ECO:0000256" key="1">
    <source>
        <dbReference type="ARBA" id="ARBA00010409"/>
    </source>
</evidence>
<keyword evidence="7" id="KW-1185">Reference proteome</keyword>
<dbReference type="InterPro" id="IPR051954">
    <property type="entry name" value="tRNA_methyltransferase_THADA"/>
</dbReference>
<dbReference type="GO" id="GO:0005829">
    <property type="term" value="C:cytosol"/>
    <property type="evidence" value="ECO:0007669"/>
    <property type="project" value="TreeGrafter"/>
</dbReference>
<feature type="domain" description="tRNA (32-2'-O)-methyltransferase regulator THADA-like TPR repeats region" evidence="4">
    <location>
        <begin position="665"/>
        <end position="963"/>
    </location>
</feature>
<dbReference type="Pfam" id="PF10350">
    <property type="entry name" value="DUF2428"/>
    <property type="match status" value="1"/>
</dbReference>
<dbReference type="OrthoDB" id="73997at2759"/>
<feature type="domain" description="tRNA (32-2'-O)-methyltransferase regulator THADA-like C-terminal TPR repeats region" evidence="5">
    <location>
        <begin position="1366"/>
        <end position="1524"/>
    </location>
</feature>
<dbReference type="Pfam" id="PF25150">
    <property type="entry name" value="TPR_Trm732"/>
    <property type="match status" value="1"/>
</dbReference>
<name>A0A162NAU1_PHYB8</name>
<dbReference type="FunCoup" id="A0A162NAU1">
    <property type="interactions" value="319"/>
</dbReference>
<dbReference type="Proteomes" id="UP000077315">
    <property type="component" value="Unassembled WGS sequence"/>
</dbReference>